<dbReference type="RefSeq" id="WP_209353249.1">
    <property type="nucleotide sequence ID" value="NZ_JAGIYZ010000019.1"/>
</dbReference>
<proteinExistence type="predicted"/>
<keyword evidence="2" id="KW-1185">Reference proteome</keyword>
<protein>
    <submittedName>
        <fullName evidence="1">Uncharacterized protein</fullName>
    </submittedName>
</protein>
<name>A0ABS4AWY1_9PROT</name>
<evidence type="ECO:0000313" key="1">
    <source>
        <dbReference type="EMBL" id="MBP0465864.1"/>
    </source>
</evidence>
<comment type="caution">
    <text evidence="1">The sequence shown here is derived from an EMBL/GenBank/DDBJ whole genome shotgun (WGS) entry which is preliminary data.</text>
</comment>
<organism evidence="1 2">
    <name type="scientific">Roseomonas nitratireducens</name>
    <dbReference type="NCBI Taxonomy" id="2820810"/>
    <lineage>
        <taxon>Bacteria</taxon>
        <taxon>Pseudomonadati</taxon>
        <taxon>Pseudomonadota</taxon>
        <taxon>Alphaproteobacteria</taxon>
        <taxon>Acetobacterales</taxon>
        <taxon>Roseomonadaceae</taxon>
        <taxon>Roseomonas</taxon>
    </lineage>
</organism>
<accession>A0ABS4AWY1</accession>
<dbReference type="Proteomes" id="UP000680815">
    <property type="component" value="Unassembled WGS sequence"/>
</dbReference>
<sequence length="93" mass="9824">MPVALGRPVAMGTQTEPAVVFVQREARGTLDGTDGEAQSPTLVADLGRAYETRRDHCSAEAPEGIGAMRRRETSACHGLDAAAVTCDDLVGRR</sequence>
<dbReference type="EMBL" id="JAGIYZ010000019">
    <property type="protein sequence ID" value="MBP0465864.1"/>
    <property type="molecule type" value="Genomic_DNA"/>
</dbReference>
<evidence type="ECO:0000313" key="2">
    <source>
        <dbReference type="Proteomes" id="UP000680815"/>
    </source>
</evidence>
<gene>
    <name evidence="1" type="ORF">J5Y09_18200</name>
</gene>
<reference evidence="1 2" key="1">
    <citation type="submission" date="2021-03" db="EMBL/GenBank/DDBJ databases">
        <authorList>
            <person name="So Y."/>
        </authorList>
    </citation>
    <scope>NUCLEOTIDE SEQUENCE [LARGE SCALE GENOMIC DNA]</scope>
    <source>
        <strain evidence="1 2">PWR1</strain>
    </source>
</reference>